<gene>
    <name evidence="12" type="ORF">HMPREF1090_02010</name>
</gene>
<dbReference type="InterPro" id="IPR050368">
    <property type="entry name" value="ClC-type_chloride_channel"/>
</dbReference>
<keyword evidence="7" id="KW-0869">Chloride channel</keyword>
<evidence type="ECO:0000256" key="2">
    <source>
        <dbReference type="ARBA" id="ARBA00022448"/>
    </source>
</evidence>
<dbReference type="Pfam" id="PF00654">
    <property type="entry name" value="Voltage_CLC"/>
    <property type="match status" value="1"/>
</dbReference>
<dbReference type="SUPFAM" id="SSF116726">
    <property type="entry name" value="TrkA C-terminal domain-like"/>
    <property type="match status" value="1"/>
</dbReference>
<dbReference type="PROSITE" id="PS51202">
    <property type="entry name" value="RCK_C"/>
    <property type="match status" value="1"/>
</dbReference>
<accession>A0A0E2HC47</accession>
<keyword evidence="4 10" id="KW-1133">Transmembrane helix</keyword>
<evidence type="ECO:0000256" key="4">
    <source>
        <dbReference type="ARBA" id="ARBA00022989"/>
    </source>
</evidence>
<dbReference type="GeneID" id="57960223"/>
<name>A0A0E2HC47_9FIRM</name>
<evidence type="ECO:0000256" key="5">
    <source>
        <dbReference type="ARBA" id="ARBA00023065"/>
    </source>
</evidence>
<evidence type="ECO:0000256" key="3">
    <source>
        <dbReference type="ARBA" id="ARBA00022692"/>
    </source>
</evidence>
<evidence type="ECO:0000256" key="7">
    <source>
        <dbReference type="ARBA" id="ARBA00023173"/>
    </source>
</evidence>
<dbReference type="Gene3D" id="3.30.70.1450">
    <property type="entry name" value="Regulator of K+ conductance, C-terminal domain"/>
    <property type="match status" value="1"/>
</dbReference>
<dbReference type="GO" id="GO:0006813">
    <property type="term" value="P:potassium ion transport"/>
    <property type="evidence" value="ECO:0007669"/>
    <property type="project" value="InterPro"/>
</dbReference>
<dbReference type="Gene3D" id="1.10.3080.10">
    <property type="entry name" value="Clc chloride channel"/>
    <property type="match status" value="1"/>
</dbReference>
<organism evidence="12 13">
    <name type="scientific">[Clostridium] clostridioforme 90A8</name>
    <dbReference type="NCBI Taxonomy" id="999408"/>
    <lineage>
        <taxon>Bacteria</taxon>
        <taxon>Bacillati</taxon>
        <taxon>Bacillota</taxon>
        <taxon>Clostridia</taxon>
        <taxon>Lachnospirales</taxon>
        <taxon>Lachnospiraceae</taxon>
        <taxon>Enterocloster</taxon>
    </lineage>
</organism>
<dbReference type="HOGENOM" id="CLU_015263_7_4_9"/>
<evidence type="ECO:0000256" key="9">
    <source>
        <dbReference type="ARBA" id="ARBA00023303"/>
    </source>
</evidence>
<keyword evidence="5" id="KW-0406">Ion transport</keyword>
<evidence type="ECO:0000256" key="6">
    <source>
        <dbReference type="ARBA" id="ARBA00023136"/>
    </source>
</evidence>
<sequence length="528" mass="56405">MQPEEHTVTHTINRYRSFRYELILEGVVVGALAGAVVVAFRYLIGSADILLNMILDYGRSHTWFVPVWILILAAAACVVSLLLKWDSLISGSGIPQIEGEIIGEIDEKWWRVLLAKLGGGIISLGCGLSLGREGPSIQLGAMTAKGFSRAAKRVKTEEKLLITCGASAGLSAAFNAPIAGILFALEEVHKHFSPELLLSSMAASITSDFVSRNVFGLTPVFSFHITHMMPLGTYGHVLVLGVIMGAMGVVYNTTLSKTQDLYGKIPWGTVKLLIPFLLAGVFGFTYRSVLGGGHALVEELSTGEMALGALCLLLAVKFAFSMISFGSGAPGGIFLPLLVMGAIIGSIYYNAALLVSPSLSGLVGNFIILGMAGYFSAIVRAPITGIILISEMTGSFSHLLTLSMVSLAAYLVPDMVHCAPVYDQLLHRLLAKQSSDKKVTLTGEKVLVEGMIYHGSAAEGKKVSAIAWPRTSLVVSLMRGEAEFVPRGDTVLRAGDKIVVLCDETSQGQLHRALQEYCETVAPMQKGQ</sequence>
<feature type="domain" description="RCK C-terminal" evidence="11">
    <location>
        <begin position="435"/>
        <end position="516"/>
    </location>
</feature>
<evidence type="ECO:0000259" key="11">
    <source>
        <dbReference type="PROSITE" id="PS51202"/>
    </source>
</evidence>
<keyword evidence="6 10" id="KW-0472">Membrane</keyword>
<feature type="transmembrane region" description="Helical" evidence="10">
    <location>
        <begin position="333"/>
        <end position="351"/>
    </location>
</feature>
<feature type="transmembrane region" description="Helical" evidence="10">
    <location>
        <begin position="22"/>
        <end position="43"/>
    </location>
</feature>
<dbReference type="RefSeq" id="WP_002583232.1">
    <property type="nucleotide sequence ID" value="NZ_KB851019.1"/>
</dbReference>
<evidence type="ECO:0000313" key="12">
    <source>
        <dbReference type="EMBL" id="ENZ17240.1"/>
    </source>
</evidence>
<keyword evidence="9" id="KW-0407">Ion channel</keyword>
<evidence type="ECO:0000256" key="8">
    <source>
        <dbReference type="ARBA" id="ARBA00023214"/>
    </source>
</evidence>
<comment type="caution">
    <text evidence="12">The sequence shown here is derived from an EMBL/GenBank/DDBJ whole genome shotgun (WGS) entry which is preliminary data.</text>
</comment>
<dbReference type="EMBL" id="AGYR01000018">
    <property type="protein sequence ID" value="ENZ17240.1"/>
    <property type="molecule type" value="Genomic_DNA"/>
</dbReference>
<dbReference type="PATRIC" id="fig|999408.3.peg.2157"/>
<dbReference type="Pfam" id="PF02080">
    <property type="entry name" value="TrkA_C"/>
    <property type="match status" value="1"/>
</dbReference>
<feature type="transmembrane region" description="Helical" evidence="10">
    <location>
        <begin position="265"/>
        <end position="286"/>
    </location>
</feature>
<evidence type="ECO:0000313" key="13">
    <source>
        <dbReference type="Proteomes" id="UP000013085"/>
    </source>
</evidence>
<dbReference type="PANTHER" id="PTHR43427">
    <property type="entry name" value="CHLORIDE CHANNEL PROTEIN CLC-E"/>
    <property type="match status" value="1"/>
</dbReference>
<comment type="subcellular location">
    <subcellularLocation>
        <location evidence="1">Membrane</location>
        <topology evidence="1">Multi-pass membrane protein</topology>
    </subcellularLocation>
</comment>
<evidence type="ECO:0000256" key="1">
    <source>
        <dbReference type="ARBA" id="ARBA00004141"/>
    </source>
</evidence>
<feature type="transmembrane region" description="Helical" evidence="10">
    <location>
        <begin position="63"/>
        <end position="83"/>
    </location>
</feature>
<feature type="transmembrane region" description="Helical" evidence="10">
    <location>
        <begin position="395"/>
        <end position="412"/>
    </location>
</feature>
<dbReference type="CDD" id="cd01031">
    <property type="entry name" value="EriC"/>
    <property type="match status" value="1"/>
</dbReference>
<dbReference type="GO" id="GO:0034707">
    <property type="term" value="C:chloride channel complex"/>
    <property type="evidence" value="ECO:0007669"/>
    <property type="project" value="UniProtKB-KW"/>
</dbReference>
<dbReference type="SUPFAM" id="SSF81340">
    <property type="entry name" value="Clc chloride channel"/>
    <property type="match status" value="1"/>
</dbReference>
<dbReference type="PRINTS" id="PR00762">
    <property type="entry name" value="CLCHANNEL"/>
</dbReference>
<dbReference type="Proteomes" id="UP000013085">
    <property type="component" value="Unassembled WGS sequence"/>
</dbReference>
<keyword evidence="3 10" id="KW-0812">Transmembrane</keyword>
<dbReference type="AlphaFoldDB" id="A0A0E2HC47"/>
<feature type="transmembrane region" description="Helical" evidence="10">
    <location>
        <begin position="233"/>
        <end position="253"/>
    </location>
</feature>
<dbReference type="InterPro" id="IPR036721">
    <property type="entry name" value="RCK_C_sf"/>
</dbReference>
<reference evidence="12 13" key="1">
    <citation type="submission" date="2013-01" db="EMBL/GenBank/DDBJ databases">
        <title>The Genome Sequence of Clostridium clostridioforme 90A8.</title>
        <authorList>
            <consortium name="The Broad Institute Genome Sequencing Platform"/>
            <person name="Earl A."/>
            <person name="Ward D."/>
            <person name="Feldgarden M."/>
            <person name="Gevers D."/>
            <person name="Courvalin P."/>
            <person name="Lambert T."/>
            <person name="Walker B."/>
            <person name="Young S.K."/>
            <person name="Zeng Q."/>
            <person name="Gargeya S."/>
            <person name="Fitzgerald M."/>
            <person name="Haas B."/>
            <person name="Abouelleil A."/>
            <person name="Alvarado L."/>
            <person name="Arachchi H.M."/>
            <person name="Berlin A.M."/>
            <person name="Chapman S.B."/>
            <person name="Dewar J."/>
            <person name="Goldberg J."/>
            <person name="Griggs A."/>
            <person name="Gujja S."/>
            <person name="Hansen M."/>
            <person name="Howarth C."/>
            <person name="Imamovic A."/>
            <person name="Larimer J."/>
            <person name="McCowan C."/>
            <person name="Murphy C."/>
            <person name="Neiman D."/>
            <person name="Pearson M."/>
            <person name="Priest M."/>
            <person name="Roberts A."/>
            <person name="Saif S."/>
            <person name="Shea T."/>
            <person name="Sisk P."/>
            <person name="Sykes S."/>
            <person name="Wortman J."/>
            <person name="Nusbaum C."/>
            <person name="Birren B."/>
        </authorList>
    </citation>
    <scope>NUCLEOTIDE SEQUENCE [LARGE SCALE GENOMIC DNA]</scope>
    <source>
        <strain evidence="12 13">90A8</strain>
    </source>
</reference>
<dbReference type="PANTHER" id="PTHR43427:SF6">
    <property type="entry name" value="CHLORIDE CHANNEL PROTEIN CLC-E"/>
    <property type="match status" value="1"/>
</dbReference>
<proteinExistence type="predicted"/>
<dbReference type="GO" id="GO:0008324">
    <property type="term" value="F:monoatomic cation transmembrane transporter activity"/>
    <property type="evidence" value="ECO:0007669"/>
    <property type="project" value="InterPro"/>
</dbReference>
<keyword evidence="2" id="KW-0813">Transport</keyword>
<feature type="transmembrane region" description="Helical" evidence="10">
    <location>
        <begin position="160"/>
        <end position="185"/>
    </location>
</feature>
<feature type="transmembrane region" description="Helical" evidence="10">
    <location>
        <begin position="306"/>
        <end position="326"/>
    </location>
</feature>
<dbReference type="InterPro" id="IPR014743">
    <property type="entry name" value="Cl-channel_core"/>
</dbReference>
<evidence type="ECO:0000256" key="10">
    <source>
        <dbReference type="SAM" id="Phobius"/>
    </source>
</evidence>
<dbReference type="InterPro" id="IPR001807">
    <property type="entry name" value="ClC"/>
</dbReference>
<dbReference type="InterPro" id="IPR006037">
    <property type="entry name" value="RCK_C"/>
</dbReference>
<keyword evidence="8" id="KW-0868">Chloride</keyword>
<protein>
    <submittedName>
        <fullName evidence="12">Cloride channel voltage-gated family protein</fullName>
    </submittedName>
</protein>
<feature type="transmembrane region" description="Helical" evidence="10">
    <location>
        <begin position="363"/>
        <end position="383"/>
    </location>
</feature>
<dbReference type="GO" id="GO:0005254">
    <property type="term" value="F:chloride channel activity"/>
    <property type="evidence" value="ECO:0007669"/>
    <property type="project" value="UniProtKB-KW"/>
</dbReference>